<dbReference type="AlphaFoldDB" id="A0A1Q5ZW38"/>
<sequence>MEIKGFFTLLGKHKYTLVIIPLVAIIITYFLVRNQPDTFSSQAEIATGIVDQTQQSLNTETPQEAHINQQFNNLIAITRSKKMLDQVSYQLMIHDLGSKTPYRTPSKLMASLNESAKKHAIEVYTGLYKKRQELSLFDPDQQGLYKLMGSMHYDDQALLKTLTVYRADNSDFIQVQMDADNPELAASIVNILCKEVIDYFNFMLKDNQLKAVNFLGSLAKAKQDTLNKRMDALKQYKIQNGVFNLNEQARALYGQISDFETKLDQAKKDAIAYQGAINDIDKQFDPNDRKYMESAMVKVNQNIVNSTAQLQTLNQKYVQSGFNPQYKGQIDSLRRVISGMVNNSSDKYITNPLSTKQNLITQKLTMQIQQQLAENSIGSIQKQLGALNDRLHTLVPHEAVVQGDESAITVASQEYLDVLQKYNQTSLESNFTVRLKQVSNAMPGMAAPSKKMLLVILSGIISFVFCIAVFFVLFLLDSSLKSPRDLANKTKVPVIGYLNLLQSATIDLNKVWTDRDKNADVRLFRNLLQSIRFEVEGELQNDKVLLINSITNGEGKTYLAMNLAYAFAAINKNVLLIDGNFTNSGITALVKPKVYLEDYLKSDATAATLQSSASNIAILGNKGGDISVLETAPHDVVTAKIEELKQAFDIIIVEASALDTLNKSKEWTLFSDRILTVFEAGQSFKEPQQLNLEYLQTFGHKFIGWVMNMVTTDELIDTTKAK</sequence>
<dbReference type="Proteomes" id="UP000186720">
    <property type="component" value="Unassembled WGS sequence"/>
</dbReference>
<accession>A0A1Q5ZW38</accession>
<dbReference type="Gene3D" id="3.40.50.300">
    <property type="entry name" value="P-loop containing nucleotide triphosphate hydrolases"/>
    <property type="match status" value="1"/>
</dbReference>
<evidence type="ECO:0008006" key="4">
    <source>
        <dbReference type="Google" id="ProtNLM"/>
    </source>
</evidence>
<gene>
    <name evidence="2" type="ORF">RG47T_1365</name>
</gene>
<dbReference type="GO" id="GO:0004713">
    <property type="term" value="F:protein tyrosine kinase activity"/>
    <property type="evidence" value="ECO:0007669"/>
    <property type="project" value="TreeGrafter"/>
</dbReference>
<evidence type="ECO:0000313" key="3">
    <source>
        <dbReference type="Proteomes" id="UP000186720"/>
    </source>
</evidence>
<name>A0A1Q5ZW38_9SPHI</name>
<dbReference type="GO" id="GO:0005886">
    <property type="term" value="C:plasma membrane"/>
    <property type="evidence" value="ECO:0007669"/>
    <property type="project" value="TreeGrafter"/>
</dbReference>
<keyword evidence="1" id="KW-0812">Transmembrane</keyword>
<feature type="transmembrane region" description="Helical" evidence="1">
    <location>
        <begin position="15"/>
        <end position="32"/>
    </location>
</feature>
<feature type="transmembrane region" description="Helical" evidence="1">
    <location>
        <begin position="452"/>
        <end position="476"/>
    </location>
</feature>
<keyword evidence="1" id="KW-0472">Membrane</keyword>
<dbReference type="InterPro" id="IPR050445">
    <property type="entry name" value="Bact_polysacc_biosynth/exp"/>
</dbReference>
<keyword evidence="3" id="KW-1185">Reference proteome</keyword>
<evidence type="ECO:0000256" key="1">
    <source>
        <dbReference type="SAM" id="Phobius"/>
    </source>
</evidence>
<evidence type="ECO:0000313" key="2">
    <source>
        <dbReference type="EMBL" id="OKS85918.1"/>
    </source>
</evidence>
<dbReference type="EMBL" id="MPPL01000001">
    <property type="protein sequence ID" value="OKS85918.1"/>
    <property type="molecule type" value="Genomic_DNA"/>
</dbReference>
<comment type="caution">
    <text evidence="2">The sequence shown here is derived from an EMBL/GenBank/DDBJ whole genome shotgun (WGS) entry which is preliminary data.</text>
</comment>
<reference evidence="2 3" key="1">
    <citation type="submission" date="2016-11" db="EMBL/GenBank/DDBJ databases">
        <title>Whole Genome Sequencing of Mucilaginibacter polytrichastri RG4-7(T) isolated from the moss sample.</title>
        <authorList>
            <person name="Li Y."/>
        </authorList>
    </citation>
    <scope>NUCLEOTIDE SEQUENCE [LARGE SCALE GENOMIC DNA]</scope>
    <source>
        <strain evidence="2 3">RG4-7</strain>
    </source>
</reference>
<dbReference type="InterPro" id="IPR027417">
    <property type="entry name" value="P-loop_NTPase"/>
</dbReference>
<proteinExistence type="predicted"/>
<dbReference type="RefSeq" id="WP_074488687.1">
    <property type="nucleotide sequence ID" value="NZ_FPAM01000002.1"/>
</dbReference>
<keyword evidence="1" id="KW-1133">Transmembrane helix</keyword>
<dbReference type="PANTHER" id="PTHR32309">
    <property type="entry name" value="TYROSINE-PROTEIN KINASE"/>
    <property type="match status" value="1"/>
</dbReference>
<organism evidence="2 3">
    <name type="scientific">Mucilaginibacter polytrichastri</name>
    <dbReference type="NCBI Taxonomy" id="1302689"/>
    <lineage>
        <taxon>Bacteria</taxon>
        <taxon>Pseudomonadati</taxon>
        <taxon>Bacteroidota</taxon>
        <taxon>Sphingobacteriia</taxon>
        <taxon>Sphingobacteriales</taxon>
        <taxon>Sphingobacteriaceae</taxon>
        <taxon>Mucilaginibacter</taxon>
    </lineage>
</organism>
<dbReference type="PANTHER" id="PTHR32309:SF13">
    <property type="entry name" value="FERRIC ENTEROBACTIN TRANSPORT PROTEIN FEPE"/>
    <property type="match status" value="1"/>
</dbReference>
<dbReference type="OrthoDB" id="972983at2"/>
<dbReference type="STRING" id="1302689.RG47T_1365"/>
<dbReference type="SUPFAM" id="SSF52540">
    <property type="entry name" value="P-loop containing nucleoside triphosphate hydrolases"/>
    <property type="match status" value="1"/>
</dbReference>
<protein>
    <recommendedName>
        <fullName evidence="4">Lipopolysaccharide biosynthesis protein</fullName>
    </recommendedName>
</protein>